<dbReference type="Pfam" id="PF00392">
    <property type="entry name" value="GntR"/>
    <property type="match status" value="1"/>
</dbReference>
<dbReference type="GO" id="GO:0003700">
    <property type="term" value="F:DNA-binding transcription factor activity"/>
    <property type="evidence" value="ECO:0007669"/>
    <property type="project" value="InterPro"/>
</dbReference>
<keyword evidence="7" id="KW-1185">Reference proteome</keyword>
<accession>A0A498RC39</accession>
<dbReference type="SUPFAM" id="SSF48008">
    <property type="entry name" value="GntR ligand-binding domain-like"/>
    <property type="match status" value="1"/>
</dbReference>
<dbReference type="EMBL" id="UPPP01000096">
    <property type="protein sequence ID" value="VBB08809.1"/>
    <property type="molecule type" value="Genomic_DNA"/>
</dbReference>
<name>A0A498RC39_9FIRM</name>
<dbReference type="InterPro" id="IPR008920">
    <property type="entry name" value="TF_FadR/GntR_C"/>
</dbReference>
<keyword evidence="3" id="KW-0804">Transcription</keyword>
<sequence length="232" mass="26722">MNFVSIKPKKLYQCVIQQVKQMIYEGRLKKGDKLPTERELSALLGVSRTAIREAVSALEIIGIVESRHGDGIFVCSDPLKHNIMEPLSMLFMLEENVQPQLIGVRKMLEAECSYLAAQNARPEELAEMTRCIRDFEQNTMDQVFSGEVDRDFHFAVAKASGNILLYHLFVAISDVLERHIRMMRLSISREPENINRLLEQHQRIYQAICGHDAPGARRMMEEHMEFVKSFIE</sequence>
<dbReference type="SMART" id="SM00345">
    <property type="entry name" value="HTH_GNTR"/>
    <property type="match status" value="1"/>
</dbReference>
<evidence type="ECO:0000256" key="1">
    <source>
        <dbReference type="ARBA" id="ARBA00023015"/>
    </source>
</evidence>
<evidence type="ECO:0000313" key="6">
    <source>
        <dbReference type="EMBL" id="VBB08809.1"/>
    </source>
</evidence>
<feature type="domain" description="HTH gntR-type" evidence="4">
    <location>
        <begin position="9"/>
        <end position="77"/>
    </location>
</feature>
<dbReference type="SUPFAM" id="SSF46785">
    <property type="entry name" value="Winged helix' DNA-binding domain"/>
    <property type="match status" value="1"/>
</dbReference>
<dbReference type="Pfam" id="PF07729">
    <property type="entry name" value="FCD"/>
    <property type="match status" value="1"/>
</dbReference>
<organism evidence="6 7">
    <name type="scientific">Lucifera butyrica</name>
    <dbReference type="NCBI Taxonomy" id="1351585"/>
    <lineage>
        <taxon>Bacteria</taxon>
        <taxon>Bacillati</taxon>
        <taxon>Bacillota</taxon>
        <taxon>Negativicutes</taxon>
        <taxon>Veillonellales</taxon>
        <taxon>Veillonellaceae</taxon>
        <taxon>Lucifera</taxon>
    </lineage>
</organism>
<dbReference type="PROSITE" id="PS50949">
    <property type="entry name" value="HTH_GNTR"/>
    <property type="match status" value="1"/>
</dbReference>
<dbReference type="RefSeq" id="WP_122629649.1">
    <property type="nucleotide sequence ID" value="NZ_UPPP01000095.1"/>
</dbReference>
<keyword evidence="1" id="KW-0805">Transcription regulation</keyword>
<keyword evidence="2" id="KW-0238">DNA-binding</keyword>
<evidence type="ECO:0000259" key="4">
    <source>
        <dbReference type="PROSITE" id="PS50949"/>
    </source>
</evidence>
<dbReference type="InterPro" id="IPR036388">
    <property type="entry name" value="WH-like_DNA-bd_sf"/>
</dbReference>
<dbReference type="CDD" id="cd07377">
    <property type="entry name" value="WHTH_GntR"/>
    <property type="match status" value="1"/>
</dbReference>
<dbReference type="Gene3D" id="1.10.10.10">
    <property type="entry name" value="Winged helix-like DNA-binding domain superfamily/Winged helix DNA-binding domain"/>
    <property type="match status" value="1"/>
</dbReference>
<dbReference type="InterPro" id="IPR036390">
    <property type="entry name" value="WH_DNA-bd_sf"/>
</dbReference>
<evidence type="ECO:0000256" key="2">
    <source>
        <dbReference type="ARBA" id="ARBA00023125"/>
    </source>
</evidence>
<dbReference type="Proteomes" id="UP000277811">
    <property type="component" value="Unassembled WGS sequence"/>
</dbReference>
<dbReference type="OrthoDB" id="1972820at2"/>
<dbReference type="PRINTS" id="PR00035">
    <property type="entry name" value="HTHGNTR"/>
</dbReference>
<dbReference type="PANTHER" id="PTHR43537">
    <property type="entry name" value="TRANSCRIPTIONAL REGULATOR, GNTR FAMILY"/>
    <property type="match status" value="1"/>
</dbReference>
<dbReference type="InterPro" id="IPR011711">
    <property type="entry name" value="GntR_C"/>
</dbReference>
<dbReference type="Gene3D" id="1.20.120.530">
    <property type="entry name" value="GntR ligand-binding domain-like"/>
    <property type="match status" value="1"/>
</dbReference>
<reference evidence="6 7" key="1">
    <citation type="submission" date="2018-06" db="EMBL/GenBank/DDBJ databases">
        <authorList>
            <person name="Strepis N."/>
        </authorList>
    </citation>
    <scope>NUCLEOTIDE SEQUENCE [LARGE SCALE GENOMIC DNA]</scope>
    <source>
        <strain evidence="6">LUCI</strain>
    </source>
</reference>
<gene>
    <name evidence="5" type="ORF">LUCI_4061</name>
    <name evidence="6" type="ORF">LUCI_4090</name>
</gene>
<dbReference type="SMART" id="SM00895">
    <property type="entry name" value="FCD"/>
    <property type="match status" value="1"/>
</dbReference>
<proteinExistence type="predicted"/>
<evidence type="ECO:0000256" key="3">
    <source>
        <dbReference type="ARBA" id="ARBA00023163"/>
    </source>
</evidence>
<dbReference type="InterPro" id="IPR000524">
    <property type="entry name" value="Tscrpt_reg_HTH_GntR"/>
</dbReference>
<evidence type="ECO:0000313" key="7">
    <source>
        <dbReference type="Proteomes" id="UP000277811"/>
    </source>
</evidence>
<dbReference type="AlphaFoldDB" id="A0A498RC39"/>
<dbReference type="EMBL" id="UPPP01000095">
    <property type="protein sequence ID" value="VBB08780.1"/>
    <property type="molecule type" value="Genomic_DNA"/>
</dbReference>
<protein>
    <submittedName>
        <fullName evidence="6">Transcription regulator hth gntr</fullName>
    </submittedName>
</protein>
<dbReference type="PANTHER" id="PTHR43537:SF43">
    <property type="entry name" value="GNTR-FAMILY TRANSCRIPTIONAL REGULATOR"/>
    <property type="match status" value="1"/>
</dbReference>
<dbReference type="GO" id="GO:0003677">
    <property type="term" value="F:DNA binding"/>
    <property type="evidence" value="ECO:0007669"/>
    <property type="project" value="UniProtKB-KW"/>
</dbReference>
<evidence type="ECO:0000313" key="5">
    <source>
        <dbReference type="EMBL" id="VBB08780.1"/>
    </source>
</evidence>